<dbReference type="GO" id="GO:0016020">
    <property type="term" value="C:membrane"/>
    <property type="evidence" value="ECO:0007669"/>
    <property type="project" value="TreeGrafter"/>
</dbReference>
<evidence type="ECO:0000256" key="2">
    <source>
        <dbReference type="ARBA" id="ARBA00022801"/>
    </source>
</evidence>
<keyword evidence="5" id="KW-1185">Reference proteome</keyword>
<dbReference type="SUPFAM" id="SSF53474">
    <property type="entry name" value="alpha/beta-Hydrolases"/>
    <property type="match status" value="1"/>
</dbReference>
<sequence length="296" mass="33626">KLAVPWGHIAAKAWGSAQGHPVLCLHGWQDNANSFDRLIPLLPQDFHYVAMDFGGHGLSSHYSPGFTYYFQNFVSEIRRVVAALKWTQFSVIGHSFGESALPGFSCMFPEMVDKLVLLDSIPFILDCNEMENILTYKRRAIERLLQAEDSQKPASVLSPEEMLQGFLKNNFHVSEECGKLLLQRGTTKVGTGLVLNKDRRISLAENTVDFISKELFVHSVRCLQARVLLIKATQGFYEVRRKHDDKKESLLFVKDTLSSVLKERFQYVQIPGSHYVHMNEPHLVAGITSCFLQKLR</sequence>
<dbReference type="Gene3D" id="3.40.50.1820">
    <property type="entry name" value="alpha/beta hydrolase"/>
    <property type="match status" value="1"/>
</dbReference>
<accession>A0A8C5P295</accession>
<comment type="similarity">
    <text evidence="1">Belongs to the AB hydrolase superfamily.</text>
</comment>
<dbReference type="Proteomes" id="UP000694385">
    <property type="component" value="Unassembled WGS sequence"/>
</dbReference>
<evidence type="ECO:0000259" key="3">
    <source>
        <dbReference type="Pfam" id="PF00561"/>
    </source>
</evidence>
<dbReference type="PRINTS" id="PR00111">
    <property type="entry name" value="ABHYDROLASE"/>
</dbReference>
<protein>
    <submittedName>
        <fullName evidence="4">Serine hydrolase-like</fullName>
    </submittedName>
</protein>
<evidence type="ECO:0000313" key="4">
    <source>
        <dbReference type="Ensembl" id="ENSJJAP00000017698.1"/>
    </source>
</evidence>
<feature type="domain" description="AB hydrolase-1" evidence="3">
    <location>
        <begin position="21"/>
        <end position="203"/>
    </location>
</feature>
<dbReference type="PANTHER" id="PTHR43798">
    <property type="entry name" value="MONOACYLGLYCEROL LIPASE"/>
    <property type="match status" value="1"/>
</dbReference>
<reference evidence="4" key="1">
    <citation type="submission" date="2025-08" db="UniProtKB">
        <authorList>
            <consortium name="Ensembl"/>
        </authorList>
    </citation>
    <scope>IDENTIFICATION</scope>
</reference>
<proteinExistence type="inferred from homology"/>
<dbReference type="GeneTree" id="ENSGT00530000063960"/>
<name>A0A8C5P295_JACJA</name>
<dbReference type="InterPro" id="IPR050266">
    <property type="entry name" value="AB_hydrolase_sf"/>
</dbReference>
<dbReference type="Ensembl" id="ENSJJAT00000024220.1">
    <property type="protein sequence ID" value="ENSJJAP00000017698.1"/>
    <property type="gene ID" value="ENSJJAG00000019158.1"/>
</dbReference>
<dbReference type="InterPro" id="IPR029058">
    <property type="entry name" value="AB_hydrolase_fold"/>
</dbReference>
<organism evidence="4 5">
    <name type="scientific">Jaculus jaculus</name>
    <name type="common">Lesser Egyptian jerboa</name>
    <dbReference type="NCBI Taxonomy" id="51337"/>
    <lineage>
        <taxon>Eukaryota</taxon>
        <taxon>Metazoa</taxon>
        <taxon>Chordata</taxon>
        <taxon>Craniata</taxon>
        <taxon>Vertebrata</taxon>
        <taxon>Euteleostomi</taxon>
        <taxon>Mammalia</taxon>
        <taxon>Eutheria</taxon>
        <taxon>Euarchontoglires</taxon>
        <taxon>Glires</taxon>
        <taxon>Rodentia</taxon>
        <taxon>Myomorpha</taxon>
        <taxon>Dipodoidea</taxon>
        <taxon>Dipodidae</taxon>
        <taxon>Dipodinae</taxon>
        <taxon>Jaculus</taxon>
    </lineage>
</organism>
<dbReference type="OMA" id="HGWMDVS"/>
<keyword evidence="2" id="KW-0378">Hydrolase</keyword>
<dbReference type="GO" id="GO:0016787">
    <property type="term" value="F:hydrolase activity"/>
    <property type="evidence" value="ECO:0007669"/>
    <property type="project" value="UniProtKB-KW"/>
</dbReference>
<dbReference type="InterPro" id="IPR000073">
    <property type="entry name" value="AB_hydrolase_1"/>
</dbReference>
<reference evidence="4" key="2">
    <citation type="submission" date="2025-09" db="UniProtKB">
        <authorList>
            <consortium name="Ensembl"/>
        </authorList>
    </citation>
    <scope>IDENTIFICATION</scope>
</reference>
<dbReference type="AlphaFoldDB" id="A0A8C5P295"/>
<evidence type="ECO:0000256" key="1">
    <source>
        <dbReference type="ARBA" id="ARBA00008645"/>
    </source>
</evidence>
<evidence type="ECO:0000313" key="5">
    <source>
        <dbReference type="Proteomes" id="UP000694385"/>
    </source>
</evidence>
<gene>
    <name evidence="4" type="primary">Serhl2</name>
</gene>
<dbReference type="Pfam" id="PF00561">
    <property type="entry name" value="Abhydrolase_1"/>
    <property type="match status" value="1"/>
</dbReference>
<dbReference type="PANTHER" id="PTHR43798:SF14">
    <property type="entry name" value="SERINE HYDROLASE-LIKE PROTEIN DDB_G0286239"/>
    <property type="match status" value="1"/>
</dbReference>